<evidence type="ECO:0000256" key="1">
    <source>
        <dbReference type="SAM" id="Phobius"/>
    </source>
</evidence>
<feature type="domain" description="Phosphatidic acid phosphatase type 2/haloperoxidase" evidence="2">
    <location>
        <begin position="96"/>
        <end position="217"/>
    </location>
</feature>
<evidence type="ECO:0000259" key="2">
    <source>
        <dbReference type="Pfam" id="PF01569"/>
    </source>
</evidence>
<keyword evidence="1" id="KW-1133">Transmembrane helix</keyword>
<comment type="caution">
    <text evidence="3">The sequence shown here is derived from an EMBL/GenBank/DDBJ whole genome shotgun (WGS) entry which is preliminary data.</text>
</comment>
<dbReference type="OrthoDB" id="9813524at2"/>
<dbReference type="SUPFAM" id="SSF48317">
    <property type="entry name" value="Acid phosphatase/Vanadium-dependent haloperoxidase"/>
    <property type="match status" value="1"/>
</dbReference>
<keyword evidence="1" id="KW-0472">Membrane</keyword>
<dbReference type="AlphaFoldDB" id="A0A501X228"/>
<accession>A0A501X228</accession>
<keyword evidence="4" id="KW-1185">Reference proteome</keyword>
<reference evidence="3 4" key="1">
    <citation type="submission" date="2019-06" db="EMBL/GenBank/DDBJ databases">
        <title>A novel bacterium of genus Marinomonas, isolated from coastal sand.</title>
        <authorList>
            <person name="Huang H."/>
            <person name="Mo K."/>
            <person name="Hu Y."/>
        </authorList>
    </citation>
    <scope>NUCLEOTIDE SEQUENCE [LARGE SCALE GENOMIC DNA]</scope>
    <source>
        <strain evidence="3 4">HB171799</strain>
    </source>
</reference>
<dbReference type="InterPro" id="IPR000326">
    <property type="entry name" value="PAP2/HPO"/>
</dbReference>
<keyword evidence="1" id="KW-0812">Transmembrane</keyword>
<name>A0A501X228_9GAMM</name>
<feature type="transmembrane region" description="Helical" evidence="1">
    <location>
        <begin position="65"/>
        <end position="82"/>
    </location>
</feature>
<dbReference type="CDD" id="cd03396">
    <property type="entry name" value="PAP2_like_6"/>
    <property type="match status" value="1"/>
</dbReference>
<dbReference type="RefSeq" id="WP_140587465.1">
    <property type="nucleotide sequence ID" value="NZ_VFRR01000005.1"/>
</dbReference>
<gene>
    <name evidence="3" type="ORF">FJM67_04435</name>
</gene>
<sequence>MMTMSWRPGVASWSFVFFVVLFALWPELDLVVSSWFYNASLNSFPANDNAVVQFIYWLFKEMPKVILPLLLVMSLLPLFRFAPAWSKRQQRKWVFLLVFLLLGPGIIVHTVFKDNWDRARPRDVVELGGEKQFTPAWVISDQCDKNCSFVSGHAAMGYAFFALGWVFASRRWFFLGVGTGVAMGLIRVMQGGHFLSDIIFAGYICFFVAYWVARWILGRSSITQSD</sequence>
<dbReference type="Gene3D" id="1.20.144.10">
    <property type="entry name" value="Phosphatidic acid phosphatase type 2/haloperoxidase"/>
    <property type="match status" value="1"/>
</dbReference>
<dbReference type="Pfam" id="PF01569">
    <property type="entry name" value="PAP2"/>
    <property type="match status" value="1"/>
</dbReference>
<protein>
    <submittedName>
        <fullName evidence="3">Phosphatase PAP2 family protein</fullName>
    </submittedName>
</protein>
<feature type="transmembrane region" description="Helical" evidence="1">
    <location>
        <begin position="198"/>
        <end position="217"/>
    </location>
</feature>
<feature type="transmembrane region" description="Helical" evidence="1">
    <location>
        <begin position="149"/>
        <end position="167"/>
    </location>
</feature>
<feature type="transmembrane region" description="Helical" evidence="1">
    <location>
        <begin position="94"/>
        <end position="112"/>
    </location>
</feature>
<dbReference type="Proteomes" id="UP000315901">
    <property type="component" value="Unassembled WGS sequence"/>
</dbReference>
<evidence type="ECO:0000313" key="4">
    <source>
        <dbReference type="Proteomes" id="UP000315901"/>
    </source>
</evidence>
<feature type="transmembrane region" description="Helical" evidence="1">
    <location>
        <begin position="172"/>
        <end position="192"/>
    </location>
</feature>
<organism evidence="3 4">
    <name type="scientific">Maribrevibacterium harenarium</name>
    <dbReference type="NCBI Taxonomy" id="2589817"/>
    <lineage>
        <taxon>Bacteria</taxon>
        <taxon>Pseudomonadati</taxon>
        <taxon>Pseudomonadota</taxon>
        <taxon>Gammaproteobacteria</taxon>
        <taxon>Oceanospirillales</taxon>
        <taxon>Oceanospirillaceae</taxon>
        <taxon>Maribrevibacterium</taxon>
    </lineage>
</organism>
<dbReference type="InterPro" id="IPR036938">
    <property type="entry name" value="PAP2/HPO_sf"/>
</dbReference>
<dbReference type="EMBL" id="VFRR01000005">
    <property type="protein sequence ID" value="TPE54513.1"/>
    <property type="molecule type" value="Genomic_DNA"/>
</dbReference>
<evidence type="ECO:0000313" key="3">
    <source>
        <dbReference type="EMBL" id="TPE54513.1"/>
    </source>
</evidence>
<proteinExistence type="predicted"/>